<organism evidence="1 2">
    <name type="scientific">Hygrophoropsis aurantiaca</name>
    <dbReference type="NCBI Taxonomy" id="72124"/>
    <lineage>
        <taxon>Eukaryota</taxon>
        <taxon>Fungi</taxon>
        <taxon>Dikarya</taxon>
        <taxon>Basidiomycota</taxon>
        <taxon>Agaricomycotina</taxon>
        <taxon>Agaricomycetes</taxon>
        <taxon>Agaricomycetidae</taxon>
        <taxon>Boletales</taxon>
        <taxon>Coniophorineae</taxon>
        <taxon>Hygrophoropsidaceae</taxon>
        <taxon>Hygrophoropsis</taxon>
    </lineage>
</organism>
<reference evidence="1" key="1">
    <citation type="journal article" date="2021" name="New Phytol.">
        <title>Evolutionary innovations through gain and loss of genes in the ectomycorrhizal Boletales.</title>
        <authorList>
            <person name="Wu G."/>
            <person name="Miyauchi S."/>
            <person name="Morin E."/>
            <person name="Kuo A."/>
            <person name="Drula E."/>
            <person name="Varga T."/>
            <person name="Kohler A."/>
            <person name="Feng B."/>
            <person name="Cao Y."/>
            <person name="Lipzen A."/>
            <person name="Daum C."/>
            <person name="Hundley H."/>
            <person name="Pangilinan J."/>
            <person name="Johnson J."/>
            <person name="Barry K."/>
            <person name="LaButti K."/>
            <person name="Ng V."/>
            <person name="Ahrendt S."/>
            <person name="Min B."/>
            <person name="Choi I.G."/>
            <person name="Park H."/>
            <person name="Plett J.M."/>
            <person name="Magnuson J."/>
            <person name="Spatafora J.W."/>
            <person name="Nagy L.G."/>
            <person name="Henrissat B."/>
            <person name="Grigoriev I.V."/>
            <person name="Yang Z.L."/>
            <person name="Xu J."/>
            <person name="Martin F.M."/>
        </authorList>
    </citation>
    <scope>NUCLEOTIDE SEQUENCE</scope>
    <source>
        <strain evidence="1">ATCC 28755</strain>
    </source>
</reference>
<sequence length="244" mass="26690">MTLWTAPAQEDGRAWGLAFGGVQVGSHFDLRMVVYIRLVIDGLSRGSSVRLLGWGENSRRWRAGQVGTLSHRGHVVNGFQPHITLRDIPGVHSRRRIQTQRIHDVFPAQRIQDAFPATPTSTSTRRQDQDQPRTSTSCKINTPALADAAHRMQAGAAQRIQADTVHRMQAGAGHRIQADTVHVTQKAKKLFTLHVTQKAGKLFTLLGAQQPANTDAAGLHSTSNTTTSTPRSGTTVGNRKARYA</sequence>
<evidence type="ECO:0000313" key="1">
    <source>
        <dbReference type="EMBL" id="KAH7903361.1"/>
    </source>
</evidence>
<evidence type="ECO:0000313" key="2">
    <source>
        <dbReference type="Proteomes" id="UP000790377"/>
    </source>
</evidence>
<comment type="caution">
    <text evidence="1">The sequence shown here is derived from an EMBL/GenBank/DDBJ whole genome shotgun (WGS) entry which is preliminary data.</text>
</comment>
<proteinExistence type="predicted"/>
<keyword evidence="2" id="KW-1185">Reference proteome</keyword>
<gene>
    <name evidence="1" type="ORF">BJ138DRAFT_1194544</name>
</gene>
<protein>
    <submittedName>
        <fullName evidence="1">Uncharacterized protein</fullName>
    </submittedName>
</protein>
<name>A0ACB7ZR27_9AGAM</name>
<accession>A0ACB7ZR27</accession>
<dbReference type="Proteomes" id="UP000790377">
    <property type="component" value="Unassembled WGS sequence"/>
</dbReference>
<dbReference type="EMBL" id="MU269025">
    <property type="protein sequence ID" value="KAH7903361.1"/>
    <property type="molecule type" value="Genomic_DNA"/>
</dbReference>